<comment type="caution">
    <text evidence="1">The sequence shown here is derived from an EMBL/GenBank/DDBJ whole genome shotgun (WGS) entry which is preliminary data.</text>
</comment>
<dbReference type="Proteomes" id="UP001060215">
    <property type="component" value="Chromosome 6"/>
</dbReference>
<name>A0ACC0II20_9ERIC</name>
<evidence type="ECO:0000313" key="2">
    <source>
        <dbReference type="Proteomes" id="UP001060215"/>
    </source>
</evidence>
<dbReference type="EMBL" id="CM045763">
    <property type="protein sequence ID" value="KAI8023481.1"/>
    <property type="molecule type" value="Genomic_DNA"/>
</dbReference>
<evidence type="ECO:0000313" key="1">
    <source>
        <dbReference type="EMBL" id="KAI8023481.1"/>
    </source>
</evidence>
<proteinExistence type="predicted"/>
<accession>A0ACC0II20</accession>
<organism evidence="1 2">
    <name type="scientific">Camellia lanceoleosa</name>
    <dbReference type="NCBI Taxonomy" id="1840588"/>
    <lineage>
        <taxon>Eukaryota</taxon>
        <taxon>Viridiplantae</taxon>
        <taxon>Streptophyta</taxon>
        <taxon>Embryophyta</taxon>
        <taxon>Tracheophyta</taxon>
        <taxon>Spermatophyta</taxon>
        <taxon>Magnoliopsida</taxon>
        <taxon>eudicotyledons</taxon>
        <taxon>Gunneridae</taxon>
        <taxon>Pentapetalae</taxon>
        <taxon>asterids</taxon>
        <taxon>Ericales</taxon>
        <taxon>Theaceae</taxon>
        <taxon>Camellia</taxon>
    </lineage>
</organism>
<keyword evidence="2" id="KW-1185">Reference proteome</keyword>
<protein>
    <submittedName>
        <fullName evidence="1">Uncharacterized protein</fullName>
    </submittedName>
</protein>
<gene>
    <name evidence="1" type="ORF">LOK49_LG03G02676</name>
</gene>
<sequence length="190" mass="21358">MPSLCFINMGSSHESIAKNCIKTFRYKQGWDSPSDARNALLVVAALTTAVTFQAGVNPPGGVWQDNGEGHKAGTAIYASEQIPFYVFLISNTLALSTSILILFCLYLKSRFSFKFEIFVAMASMIVTYGFAVFAVTPTESVKFRYLLCAAVVPFTIRFVIVEIFKKVFRTDKREEKAQWRSRLQVHGSRR</sequence>
<reference evidence="1 2" key="1">
    <citation type="journal article" date="2022" name="Plant J.">
        <title>Chromosome-level genome of Camellia lanceoleosa provides a valuable resource for understanding genome evolution and self-incompatibility.</title>
        <authorList>
            <person name="Gong W."/>
            <person name="Xiao S."/>
            <person name="Wang L."/>
            <person name="Liao Z."/>
            <person name="Chang Y."/>
            <person name="Mo W."/>
            <person name="Hu G."/>
            <person name="Li W."/>
            <person name="Zhao G."/>
            <person name="Zhu H."/>
            <person name="Hu X."/>
            <person name="Ji K."/>
            <person name="Xiang X."/>
            <person name="Song Q."/>
            <person name="Yuan D."/>
            <person name="Jin S."/>
            <person name="Zhang L."/>
        </authorList>
    </citation>
    <scope>NUCLEOTIDE SEQUENCE [LARGE SCALE GENOMIC DNA]</scope>
    <source>
        <strain evidence="1">SQ_2022a</strain>
    </source>
</reference>